<evidence type="ECO:0000313" key="2">
    <source>
        <dbReference type="Proteomes" id="UP000489600"/>
    </source>
</evidence>
<reference evidence="1" key="1">
    <citation type="submission" date="2019-07" db="EMBL/GenBank/DDBJ databases">
        <authorList>
            <person name="Dittberner H."/>
        </authorList>
    </citation>
    <scope>NUCLEOTIDE SEQUENCE [LARGE SCALE GENOMIC DNA]</scope>
</reference>
<organism evidence="1 2">
    <name type="scientific">Arabis nemorensis</name>
    <dbReference type="NCBI Taxonomy" id="586526"/>
    <lineage>
        <taxon>Eukaryota</taxon>
        <taxon>Viridiplantae</taxon>
        <taxon>Streptophyta</taxon>
        <taxon>Embryophyta</taxon>
        <taxon>Tracheophyta</taxon>
        <taxon>Spermatophyta</taxon>
        <taxon>Magnoliopsida</taxon>
        <taxon>eudicotyledons</taxon>
        <taxon>Gunneridae</taxon>
        <taxon>Pentapetalae</taxon>
        <taxon>rosids</taxon>
        <taxon>malvids</taxon>
        <taxon>Brassicales</taxon>
        <taxon>Brassicaceae</taxon>
        <taxon>Arabideae</taxon>
        <taxon>Arabis</taxon>
    </lineage>
</organism>
<proteinExistence type="predicted"/>
<sequence>MPHAYQEKSKVGHTVTKDVRARFRGCFHYGKRGHKWQRCFKRKRRIQLLWNLNLCWREPAWFGHVWVAKKNLYERQSVEPDHIRFRNSYKEANNWHR</sequence>
<gene>
    <name evidence="1" type="ORF">ANE_LOCUS15051</name>
</gene>
<keyword evidence="2" id="KW-1185">Reference proteome</keyword>
<accession>A0A565BT98</accession>
<name>A0A565BT98_9BRAS</name>
<dbReference type="Proteomes" id="UP000489600">
    <property type="component" value="Unassembled WGS sequence"/>
</dbReference>
<dbReference type="AlphaFoldDB" id="A0A565BT98"/>
<dbReference type="OrthoDB" id="1112795at2759"/>
<evidence type="ECO:0000313" key="1">
    <source>
        <dbReference type="EMBL" id="VVB04607.1"/>
    </source>
</evidence>
<comment type="caution">
    <text evidence="1">The sequence shown here is derived from an EMBL/GenBank/DDBJ whole genome shotgun (WGS) entry which is preliminary data.</text>
</comment>
<protein>
    <submittedName>
        <fullName evidence="1">Uncharacterized protein</fullName>
    </submittedName>
</protein>
<dbReference type="EMBL" id="CABITT030000005">
    <property type="protein sequence ID" value="VVB04607.1"/>
    <property type="molecule type" value="Genomic_DNA"/>
</dbReference>